<evidence type="ECO:0000313" key="2">
    <source>
        <dbReference type="Proteomes" id="UP001215598"/>
    </source>
</evidence>
<name>A0AAD7IRM6_9AGAR</name>
<dbReference type="AlphaFoldDB" id="A0AAD7IRM6"/>
<protein>
    <submittedName>
        <fullName evidence="1">Uncharacterized protein</fullName>
    </submittedName>
</protein>
<dbReference type="EMBL" id="JARKIB010000075">
    <property type="protein sequence ID" value="KAJ7747844.1"/>
    <property type="molecule type" value="Genomic_DNA"/>
</dbReference>
<sequence>MLGLNQSSPVFTFATTAEEVATVTKRSSCKNAPLGFETRRAQGYDDHRSVFPTHVGLNFEALRRVALLLSLRRPQRSTPILDRFIIDSSPCAISQVLINNTATAFKCFTLTVNNLESQIAAAHVGPFLFTKLLTPKLVAVALN</sequence>
<dbReference type="Proteomes" id="UP001215598">
    <property type="component" value="Unassembled WGS sequence"/>
</dbReference>
<organism evidence="1 2">
    <name type="scientific">Mycena metata</name>
    <dbReference type="NCBI Taxonomy" id="1033252"/>
    <lineage>
        <taxon>Eukaryota</taxon>
        <taxon>Fungi</taxon>
        <taxon>Dikarya</taxon>
        <taxon>Basidiomycota</taxon>
        <taxon>Agaricomycotina</taxon>
        <taxon>Agaricomycetes</taxon>
        <taxon>Agaricomycetidae</taxon>
        <taxon>Agaricales</taxon>
        <taxon>Marasmiineae</taxon>
        <taxon>Mycenaceae</taxon>
        <taxon>Mycena</taxon>
    </lineage>
</organism>
<evidence type="ECO:0000313" key="1">
    <source>
        <dbReference type="EMBL" id="KAJ7747844.1"/>
    </source>
</evidence>
<reference evidence="1" key="1">
    <citation type="submission" date="2023-03" db="EMBL/GenBank/DDBJ databases">
        <title>Massive genome expansion in bonnet fungi (Mycena s.s.) driven by repeated elements and novel gene families across ecological guilds.</title>
        <authorList>
            <consortium name="Lawrence Berkeley National Laboratory"/>
            <person name="Harder C.B."/>
            <person name="Miyauchi S."/>
            <person name="Viragh M."/>
            <person name="Kuo A."/>
            <person name="Thoen E."/>
            <person name="Andreopoulos B."/>
            <person name="Lu D."/>
            <person name="Skrede I."/>
            <person name="Drula E."/>
            <person name="Henrissat B."/>
            <person name="Morin E."/>
            <person name="Kohler A."/>
            <person name="Barry K."/>
            <person name="LaButti K."/>
            <person name="Morin E."/>
            <person name="Salamov A."/>
            <person name="Lipzen A."/>
            <person name="Mereny Z."/>
            <person name="Hegedus B."/>
            <person name="Baldrian P."/>
            <person name="Stursova M."/>
            <person name="Weitz H."/>
            <person name="Taylor A."/>
            <person name="Grigoriev I.V."/>
            <person name="Nagy L.G."/>
            <person name="Martin F."/>
            <person name="Kauserud H."/>
        </authorList>
    </citation>
    <scope>NUCLEOTIDE SEQUENCE</scope>
    <source>
        <strain evidence="1">CBHHK182m</strain>
    </source>
</reference>
<proteinExistence type="predicted"/>
<gene>
    <name evidence="1" type="ORF">B0H16DRAFT_1461930</name>
</gene>
<comment type="caution">
    <text evidence="1">The sequence shown here is derived from an EMBL/GenBank/DDBJ whole genome shotgun (WGS) entry which is preliminary data.</text>
</comment>
<accession>A0AAD7IRM6</accession>
<keyword evidence="2" id="KW-1185">Reference proteome</keyword>